<dbReference type="Proteomes" id="UP000663760">
    <property type="component" value="Chromosome 6"/>
</dbReference>
<dbReference type="AlphaFoldDB" id="A0A7I8KJV0"/>
<organism evidence="4 5">
    <name type="scientific">Spirodela intermedia</name>
    <name type="common">Intermediate duckweed</name>
    <dbReference type="NCBI Taxonomy" id="51605"/>
    <lineage>
        <taxon>Eukaryota</taxon>
        <taxon>Viridiplantae</taxon>
        <taxon>Streptophyta</taxon>
        <taxon>Embryophyta</taxon>
        <taxon>Tracheophyta</taxon>
        <taxon>Spermatophyta</taxon>
        <taxon>Magnoliopsida</taxon>
        <taxon>Liliopsida</taxon>
        <taxon>Araceae</taxon>
        <taxon>Lemnoideae</taxon>
        <taxon>Spirodela</taxon>
    </lineage>
</organism>
<dbReference type="InterPro" id="IPR046848">
    <property type="entry name" value="E_motif"/>
</dbReference>
<feature type="repeat" description="PPR" evidence="2">
    <location>
        <begin position="105"/>
        <end position="139"/>
    </location>
</feature>
<evidence type="ECO:0000259" key="3">
    <source>
        <dbReference type="Pfam" id="PF14432"/>
    </source>
</evidence>
<dbReference type="Pfam" id="PF13041">
    <property type="entry name" value="PPR_2"/>
    <property type="match status" value="5"/>
</dbReference>
<dbReference type="EMBL" id="LR746269">
    <property type="protein sequence ID" value="CAA7398067.1"/>
    <property type="molecule type" value="Genomic_DNA"/>
</dbReference>
<dbReference type="InterPro" id="IPR002885">
    <property type="entry name" value="PPR_rpt"/>
</dbReference>
<dbReference type="OrthoDB" id="185373at2759"/>
<evidence type="ECO:0000256" key="2">
    <source>
        <dbReference type="PROSITE-ProRule" id="PRU00708"/>
    </source>
</evidence>
<feature type="domain" description="DYW" evidence="3">
    <location>
        <begin position="906"/>
        <end position="998"/>
    </location>
</feature>
<dbReference type="PANTHER" id="PTHR47926:SF347">
    <property type="entry name" value="PENTATRICOPEPTIDE REPEAT-CONTAINING PROTEIN"/>
    <property type="match status" value="1"/>
</dbReference>
<keyword evidence="5" id="KW-1185">Reference proteome</keyword>
<dbReference type="GO" id="GO:0008270">
    <property type="term" value="F:zinc ion binding"/>
    <property type="evidence" value="ECO:0007669"/>
    <property type="project" value="InterPro"/>
</dbReference>
<protein>
    <recommendedName>
        <fullName evidence="3">DYW domain-containing protein</fullName>
    </recommendedName>
</protein>
<dbReference type="PROSITE" id="PS51375">
    <property type="entry name" value="PPR"/>
    <property type="match status" value="8"/>
</dbReference>
<dbReference type="FunFam" id="1.25.40.10:FF:000344">
    <property type="entry name" value="Pentatricopeptide repeat-containing protein"/>
    <property type="match status" value="1"/>
</dbReference>
<evidence type="ECO:0000256" key="1">
    <source>
        <dbReference type="ARBA" id="ARBA00022737"/>
    </source>
</evidence>
<feature type="repeat" description="PPR" evidence="2">
    <location>
        <begin position="306"/>
        <end position="340"/>
    </location>
</feature>
<dbReference type="GO" id="GO:0003723">
    <property type="term" value="F:RNA binding"/>
    <property type="evidence" value="ECO:0007669"/>
    <property type="project" value="InterPro"/>
</dbReference>
<dbReference type="GO" id="GO:0009451">
    <property type="term" value="P:RNA modification"/>
    <property type="evidence" value="ECO:0007669"/>
    <property type="project" value="InterPro"/>
</dbReference>
<sequence length="998" mass="108509">MLLRHPLARPLYSSAAVARALSVGRRFAQLPELQSAHAPRRLLIDYLAILRSCADADRLRAAHSLLTVQGVLPNATAAAQLVTSYASLGLLASARSVLSSAAYAGVSTWNSMIRAYSRAGWPGCALRCFWDMLSRGVEPDKYTFPLVLRACTAAGDVAVGASVHREASRRGLDIDIYVRTALVDMYAKLGMLRTAWELFDTMPETDVVSWNAMIFGFTNCDEPRASLTLFIRMASAGLGPNSITVLSLFPAICKLSDILLCRAVHGFVVRRDWLPSVNNGLIDTYCKCGGVGAARRIFDEMPGSRDAVTWGSMISGYVSNGLFTQALELFDRLREDNAGLNQVSVVGALMAATEMRDLERGKEIHAYAGQAGIDSAVSVGTALVTMYAKCGDFQGARGLFDGIEDKDVVAWSAVISASAQTGHPRDGLSLFAEMQRRGLRPNRVTVISVLPACAQVQDKKLGKSVHGFVLRSGVGSDVSIVTALVAIYAKYGLFRWAHSLFDASPCKDVVAWNALVNGYAQRGDATNAMKTFRRMGATGLRPDAGTMVGVLPACSLLNDLPRGTSAHGLIVKSGLGSDLHVKNALVDMYAKCGDFTAAENLFRVAAGSGDDILWNTMIAGYAQNGRSKEAVSAFHQMRGENLKPNLVTYVCILPAVAYLALLWEGLTLHCGVIKVGFESHVVIGNSLIDMYSKCGRVDLAREFFDRMESKDVVSWNVMISGLAAHGLGEDAVELFSRMPENRVLPDSVSFLAVLSACRHGGLVGEGRRIFDSMGSDRSAGPNLEHYACMVDLLGRSCLLDEAWDLIRRMPMPPDAGVWGALLGACRMHSNARMGEVALKNLVRLEPQNAAHYVVLSSIYAQLGRWTDARSVKNVIHAFRVGDRSHPQYKSMSGLWDDLRKRMEGVGYVPDTSAVLLNVVEEEKTSFLHGHSERLAISFALLNTEPGLTIHVVKNLRVCGDCHTVTKLISKITNCRIIVRDSSRFHHFENGACSCHDYW</sequence>
<dbReference type="NCBIfam" id="TIGR00756">
    <property type="entry name" value="PPR"/>
    <property type="match status" value="7"/>
</dbReference>
<feature type="repeat" description="PPR" evidence="2">
    <location>
        <begin position="680"/>
        <end position="710"/>
    </location>
</feature>
<dbReference type="Pfam" id="PF14432">
    <property type="entry name" value="DYW_deaminase"/>
    <property type="match status" value="1"/>
</dbReference>
<dbReference type="Pfam" id="PF01535">
    <property type="entry name" value="PPR"/>
    <property type="match status" value="6"/>
</dbReference>
<dbReference type="FunFam" id="1.25.40.10:FF:001093">
    <property type="entry name" value="Pentatricopeptide repeat-containing protein At2g34400"/>
    <property type="match status" value="1"/>
</dbReference>
<feature type="repeat" description="PPR" evidence="2">
    <location>
        <begin position="206"/>
        <end position="240"/>
    </location>
</feature>
<dbReference type="Pfam" id="PF20431">
    <property type="entry name" value="E_motif"/>
    <property type="match status" value="1"/>
</dbReference>
<feature type="repeat" description="PPR" evidence="2">
    <location>
        <begin position="508"/>
        <end position="542"/>
    </location>
</feature>
<gene>
    <name evidence="4" type="ORF">SI8410_06008732</name>
</gene>
<dbReference type="InterPro" id="IPR011990">
    <property type="entry name" value="TPR-like_helical_dom_sf"/>
</dbReference>
<dbReference type="FunFam" id="1.25.40.10:FF:000031">
    <property type="entry name" value="Pentatricopeptide repeat-containing protein mitochondrial"/>
    <property type="match status" value="1"/>
</dbReference>
<dbReference type="InterPro" id="IPR032867">
    <property type="entry name" value="DYW_dom"/>
</dbReference>
<feature type="repeat" description="PPR" evidence="2">
    <location>
        <begin position="711"/>
        <end position="745"/>
    </location>
</feature>
<feature type="repeat" description="PPR" evidence="2">
    <location>
        <begin position="407"/>
        <end position="441"/>
    </location>
</feature>
<dbReference type="Gene3D" id="1.25.40.10">
    <property type="entry name" value="Tetratricopeptide repeat domain"/>
    <property type="match status" value="8"/>
</dbReference>
<reference evidence="4" key="1">
    <citation type="submission" date="2020-02" db="EMBL/GenBank/DDBJ databases">
        <authorList>
            <person name="Scholz U."/>
            <person name="Mascher M."/>
            <person name="Fiebig A."/>
        </authorList>
    </citation>
    <scope>NUCLEOTIDE SEQUENCE</scope>
</reference>
<dbReference type="InterPro" id="IPR046960">
    <property type="entry name" value="PPR_At4g14850-like_plant"/>
</dbReference>
<name>A0A7I8KJV0_SPIIN</name>
<dbReference type="PANTHER" id="PTHR47926">
    <property type="entry name" value="PENTATRICOPEPTIDE REPEAT-CONTAINING PROTEIN"/>
    <property type="match status" value="1"/>
</dbReference>
<proteinExistence type="predicted"/>
<accession>A0A7I8KJV0</accession>
<feature type="repeat" description="PPR" evidence="2">
    <location>
        <begin position="610"/>
        <end position="644"/>
    </location>
</feature>
<evidence type="ECO:0000313" key="4">
    <source>
        <dbReference type="EMBL" id="CAA7398067.1"/>
    </source>
</evidence>
<dbReference type="FunFam" id="1.25.40.10:FF:000073">
    <property type="entry name" value="Pentatricopeptide repeat-containing protein chloroplastic"/>
    <property type="match status" value="2"/>
</dbReference>
<keyword evidence="1" id="KW-0677">Repeat</keyword>
<evidence type="ECO:0000313" key="5">
    <source>
        <dbReference type="Proteomes" id="UP000663760"/>
    </source>
</evidence>